<protein>
    <submittedName>
        <fullName evidence="6">Metallo-dependent phosphatase-like protein</fullName>
    </submittedName>
</protein>
<gene>
    <name evidence="6" type="ORF">BCR42DRAFT_426519</name>
</gene>
<evidence type="ECO:0000259" key="5">
    <source>
        <dbReference type="Pfam" id="PF02872"/>
    </source>
</evidence>
<dbReference type="PRINTS" id="PR01607">
    <property type="entry name" value="APYRASEFAMLY"/>
</dbReference>
<evidence type="ECO:0000313" key="6">
    <source>
        <dbReference type="EMBL" id="ORZ07202.1"/>
    </source>
</evidence>
<dbReference type="InterPro" id="IPR036907">
    <property type="entry name" value="5'-Nucleotdase_C_sf"/>
</dbReference>
<accession>A0A1X2I1I5</accession>
<comment type="similarity">
    <text evidence="1 3">Belongs to the 5'-nucleotidase family.</text>
</comment>
<evidence type="ECO:0000256" key="3">
    <source>
        <dbReference type="RuleBase" id="RU362119"/>
    </source>
</evidence>
<dbReference type="Gene3D" id="3.90.780.10">
    <property type="entry name" value="5'-Nucleotidase, C-terminal domain"/>
    <property type="match status" value="1"/>
</dbReference>
<dbReference type="GO" id="GO:0009166">
    <property type="term" value="P:nucleotide catabolic process"/>
    <property type="evidence" value="ECO:0007669"/>
    <property type="project" value="InterPro"/>
</dbReference>
<feature type="domain" description="5'-Nucleotidase C-terminal" evidence="5">
    <location>
        <begin position="326"/>
        <end position="505"/>
    </location>
</feature>
<evidence type="ECO:0000313" key="7">
    <source>
        <dbReference type="Proteomes" id="UP000193560"/>
    </source>
</evidence>
<dbReference type="OrthoDB" id="10252235at2759"/>
<dbReference type="SUPFAM" id="SSF56300">
    <property type="entry name" value="Metallo-dependent phosphatases"/>
    <property type="match status" value="1"/>
</dbReference>
<reference evidence="6 7" key="1">
    <citation type="submission" date="2016-07" db="EMBL/GenBank/DDBJ databases">
        <title>Pervasive Adenine N6-methylation of Active Genes in Fungi.</title>
        <authorList>
            <consortium name="DOE Joint Genome Institute"/>
            <person name="Mondo S.J."/>
            <person name="Dannebaum R.O."/>
            <person name="Kuo R.C."/>
            <person name="Labutti K."/>
            <person name="Haridas S."/>
            <person name="Kuo A."/>
            <person name="Salamov A."/>
            <person name="Ahrendt S.R."/>
            <person name="Lipzen A."/>
            <person name="Sullivan W."/>
            <person name="Andreopoulos W.B."/>
            <person name="Clum A."/>
            <person name="Lindquist E."/>
            <person name="Daum C."/>
            <person name="Ramamoorthy G.K."/>
            <person name="Gryganskyi A."/>
            <person name="Culley D."/>
            <person name="Magnuson J.K."/>
            <person name="James T.Y."/>
            <person name="O'Malley M.A."/>
            <person name="Stajich J.E."/>
            <person name="Spatafora J.W."/>
            <person name="Visel A."/>
            <person name="Grigoriev I.V."/>
        </authorList>
    </citation>
    <scope>NUCLEOTIDE SEQUENCE [LARGE SCALE GENOMIC DNA]</scope>
    <source>
        <strain evidence="6 7">NRRL 1336</strain>
    </source>
</reference>
<organism evidence="6 7">
    <name type="scientific">Absidia repens</name>
    <dbReference type="NCBI Taxonomy" id="90262"/>
    <lineage>
        <taxon>Eukaryota</taxon>
        <taxon>Fungi</taxon>
        <taxon>Fungi incertae sedis</taxon>
        <taxon>Mucoromycota</taxon>
        <taxon>Mucoromycotina</taxon>
        <taxon>Mucoromycetes</taxon>
        <taxon>Mucorales</taxon>
        <taxon>Cunninghamellaceae</taxon>
        <taxon>Absidia</taxon>
    </lineage>
</organism>
<dbReference type="GO" id="GO:0016787">
    <property type="term" value="F:hydrolase activity"/>
    <property type="evidence" value="ECO:0007669"/>
    <property type="project" value="UniProtKB-KW"/>
</dbReference>
<dbReference type="InterPro" id="IPR004843">
    <property type="entry name" value="Calcineurin-like_PHP"/>
</dbReference>
<feature type="domain" description="Calcineurin-like phosphoesterase" evidence="4">
    <location>
        <begin position="10"/>
        <end position="220"/>
    </location>
</feature>
<name>A0A1X2I1I5_9FUNG</name>
<dbReference type="InterPro" id="IPR029052">
    <property type="entry name" value="Metallo-depent_PP-like"/>
</dbReference>
<sequence>MTINPITLDILHFNDVYNVAPAKEDPVGGASRFATAIQQTRDQLPHPPLVVFSGDAFNPSLEGSVTRGSHMTQVLNQVGIDVACVGNHDFDFGVPQLQKLMGQTQFPWLLSNVMYQDGSLPSPLKRWHIVNDEASGLVIGVLGLVEKEWIQTIPSFPSDLLYHDFCQVAQELSTMLRDPQGPYKVDLVLALTHMRVPNDVTLATTCLDAVDLILGGHDHFYYVSKSIDIVNPDESRQDYLKDVGFDPEQDISSQQKPVRIVKSGTDFREFGLLHLTIDTTPQGTKYIQHMTAEHKWVTSSLVPDPAMESIVAEVAHLVSSKTQRAIGYTTVPLDGRSTTVRTQETNMGNLTADLMLAAYSTLTAKPSPPTIALCCGGTIRNDRLVEVGPITMGDVMQAFPFQDPVVVIRLTGHQIWQALENSVSEYPKQEGRFPQVAGVRVEWSSQRPPGQRIQRVLCTTPTTTTTSALRYEPDHMVPLELEKEYVVVTRQYMALGYDGYDVLKEHAGYVVDEENGVFISTIFRKFFLGLKYINAFREHYHPKQDQDQDDEQAKKQHVDGLVASIAKHWRKEASKLHQQQPQPKQDDGEQKWMTDALDGAQLGHPDCIRSEEEEEKEEVDRLQDGIEAYKQHQRDGWVKRWASISPTVQGRLVQLD</sequence>
<keyword evidence="2" id="KW-0732">Signal</keyword>
<dbReference type="InterPro" id="IPR008334">
    <property type="entry name" value="5'-Nucleotdase_C"/>
</dbReference>
<keyword evidence="3" id="KW-0378">Hydrolase</keyword>
<evidence type="ECO:0000256" key="2">
    <source>
        <dbReference type="ARBA" id="ARBA00022729"/>
    </source>
</evidence>
<dbReference type="EMBL" id="MCGE01000036">
    <property type="protein sequence ID" value="ORZ07202.1"/>
    <property type="molecule type" value="Genomic_DNA"/>
</dbReference>
<dbReference type="Gene3D" id="3.60.21.10">
    <property type="match status" value="1"/>
</dbReference>
<dbReference type="AlphaFoldDB" id="A0A1X2I1I5"/>
<dbReference type="Pfam" id="PF00149">
    <property type="entry name" value="Metallophos"/>
    <property type="match status" value="1"/>
</dbReference>
<dbReference type="SUPFAM" id="SSF55816">
    <property type="entry name" value="5'-nucleotidase (syn. UDP-sugar hydrolase), C-terminal domain"/>
    <property type="match status" value="1"/>
</dbReference>
<dbReference type="PANTHER" id="PTHR11575">
    <property type="entry name" value="5'-NUCLEOTIDASE-RELATED"/>
    <property type="match status" value="1"/>
</dbReference>
<evidence type="ECO:0000259" key="4">
    <source>
        <dbReference type="Pfam" id="PF00149"/>
    </source>
</evidence>
<comment type="caution">
    <text evidence="6">The sequence shown here is derived from an EMBL/GenBank/DDBJ whole genome shotgun (WGS) entry which is preliminary data.</text>
</comment>
<evidence type="ECO:0000256" key="1">
    <source>
        <dbReference type="ARBA" id="ARBA00006654"/>
    </source>
</evidence>
<dbReference type="Proteomes" id="UP000193560">
    <property type="component" value="Unassembled WGS sequence"/>
</dbReference>
<dbReference type="Pfam" id="PF02872">
    <property type="entry name" value="5_nucleotid_C"/>
    <property type="match status" value="1"/>
</dbReference>
<proteinExistence type="inferred from homology"/>
<dbReference type="GO" id="GO:0000166">
    <property type="term" value="F:nucleotide binding"/>
    <property type="evidence" value="ECO:0007669"/>
    <property type="project" value="UniProtKB-KW"/>
</dbReference>
<keyword evidence="7" id="KW-1185">Reference proteome</keyword>
<dbReference type="PANTHER" id="PTHR11575:SF48">
    <property type="entry name" value="5'-NUCLEOTIDASE"/>
    <property type="match status" value="1"/>
</dbReference>
<dbReference type="InterPro" id="IPR006179">
    <property type="entry name" value="5_nucleotidase/apyrase"/>
</dbReference>
<keyword evidence="3" id="KW-0547">Nucleotide-binding</keyword>
<dbReference type="STRING" id="90262.A0A1X2I1I5"/>